<evidence type="ECO:0000313" key="2">
    <source>
        <dbReference type="Proteomes" id="UP000269221"/>
    </source>
</evidence>
<dbReference type="EMBL" id="QRBI01000106">
    <property type="protein sequence ID" value="RMC12860.1"/>
    <property type="molecule type" value="Genomic_DNA"/>
</dbReference>
<evidence type="ECO:0000313" key="1">
    <source>
        <dbReference type="EMBL" id="RMC12860.1"/>
    </source>
</evidence>
<sequence>MLQKRCTCSLQDYSMEQVDAQRSLWPHGKPMLEQTPDRTCGFMERGHHAGAGLLSELVTPQGTQAGAIPEGLKPVEWTCSGVLVKNCSPWERFTLDKFVEDTPLG</sequence>
<accession>A0A3M0KPC1</accession>
<dbReference type="AlphaFoldDB" id="A0A3M0KPC1"/>
<proteinExistence type="predicted"/>
<comment type="caution">
    <text evidence="1">The sequence shown here is derived from an EMBL/GenBank/DDBJ whole genome shotgun (WGS) entry which is preliminary data.</text>
</comment>
<organism evidence="1 2">
    <name type="scientific">Hirundo rustica rustica</name>
    <dbReference type="NCBI Taxonomy" id="333673"/>
    <lineage>
        <taxon>Eukaryota</taxon>
        <taxon>Metazoa</taxon>
        <taxon>Chordata</taxon>
        <taxon>Craniata</taxon>
        <taxon>Vertebrata</taxon>
        <taxon>Euteleostomi</taxon>
        <taxon>Archelosauria</taxon>
        <taxon>Archosauria</taxon>
        <taxon>Dinosauria</taxon>
        <taxon>Saurischia</taxon>
        <taxon>Theropoda</taxon>
        <taxon>Coelurosauria</taxon>
        <taxon>Aves</taxon>
        <taxon>Neognathae</taxon>
        <taxon>Neoaves</taxon>
        <taxon>Telluraves</taxon>
        <taxon>Australaves</taxon>
        <taxon>Passeriformes</taxon>
        <taxon>Sylvioidea</taxon>
        <taxon>Hirundinidae</taxon>
        <taxon>Hirundo</taxon>
    </lineage>
</organism>
<name>A0A3M0KPC1_HIRRU</name>
<reference evidence="1 2" key="1">
    <citation type="submission" date="2018-07" db="EMBL/GenBank/DDBJ databases">
        <title>A high quality draft genome assembly of the barn swallow (H. rustica rustica).</title>
        <authorList>
            <person name="Formenti G."/>
            <person name="Chiara M."/>
            <person name="Poveda L."/>
            <person name="Francoijs K.-J."/>
            <person name="Bonisoli-Alquati A."/>
            <person name="Canova L."/>
            <person name="Gianfranceschi L."/>
            <person name="Horner D.S."/>
            <person name="Saino N."/>
        </authorList>
    </citation>
    <scope>NUCLEOTIDE SEQUENCE [LARGE SCALE GENOMIC DNA]</scope>
    <source>
        <strain evidence="1">Chelidonia</strain>
        <tissue evidence="1">Blood</tissue>
    </source>
</reference>
<keyword evidence="2" id="KW-1185">Reference proteome</keyword>
<gene>
    <name evidence="1" type="ORF">DUI87_10385</name>
</gene>
<protein>
    <submittedName>
        <fullName evidence="1">Uncharacterized protein</fullName>
    </submittedName>
</protein>
<dbReference type="OrthoDB" id="10509089at2759"/>
<dbReference type="Proteomes" id="UP000269221">
    <property type="component" value="Unassembled WGS sequence"/>
</dbReference>